<dbReference type="InterPro" id="IPR004327">
    <property type="entry name" value="Phstyr_phstse_ac"/>
</dbReference>
<dbReference type="PANTHER" id="PTHR10012:SF0">
    <property type="entry name" value="SERINE_THREONINE-PROTEIN PHOSPHATASE 2A ACTIVATOR"/>
    <property type="match status" value="1"/>
</dbReference>
<dbReference type="PhylomeDB" id="A0A0G4FDB1"/>
<dbReference type="GO" id="GO:0007052">
    <property type="term" value="P:mitotic spindle organization"/>
    <property type="evidence" value="ECO:0007669"/>
    <property type="project" value="TreeGrafter"/>
</dbReference>
<keyword evidence="4 7" id="KW-0963">Cytoplasm</keyword>
<dbReference type="AlphaFoldDB" id="A0A0G4FDB1"/>
<dbReference type="GO" id="GO:0005737">
    <property type="term" value="C:cytoplasm"/>
    <property type="evidence" value="ECO:0007669"/>
    <property type="project" value="UniProtKB-SubCell"/>
</dbReference>
<evidence type="ECO:0000313" key="9">
    <source>
        <dbReference type="EMBL" id="CEM10805.1"/>
    </source>
</evidence>
<dbReference type="CDD" id="cd04087">
    <property type="entry name" value="PTPA"/>
    <property type="match status" value="1"/>
</dbReference>
<evidence type="ECO:0000256" key="3">
    <source>
        <dbReference type="ARBA" id="ARBA00011019"/>
    </source>
</evidence>
<dbReference type="GO" id="GO:0003755">
    <property type="term" value="F:peptidyl-prolyl cis-trans isomerase activity"/>
    <property type="evidence" value="ECO:0007669"/>
    <property type="project" value="UniProtKB-KW"/>
</dbReference>
<evidence type="ECO:0000256" key="2">
    <source>
        <dbReference type="ARBA" id="ARBA00004496"/>
    </source>
</evidence>
<dbReference type="InterPro" id="IPR043170">
    <property type="entry name" value="PTPA_C_lid"/>
</dbReference>
<name>A0A0G4FDB1_VITBC</name>
<dbReference type="InParanoid" id="A0A0G4FDB1"/>
<dbReference type="InterPro" id="IPR037218">
    <property type="entry name" value="PTPA_sf"/>
</dbReference>
<proteinExistence type="inferred from homology"/>
<organism evidence="9 10">
    <name type="scientific">Vitrella brassicaformis (strain CCMP3155)</name>
    <dbReference type="NCBI Taxonomy" id="1169540"/>
    <lineage>
        <taxon>Eukaryota</taxon>
        <taxon>Sar</taxon>
        <taxon>Alveolata</taxon>
        <taxon>Colpodellida</taxon>
        <taxon>Vitrellaceae</taxon>
        <taxon>Vitrella</taxon>
    </lineage>
</organism>
<dbReference type="FunCoup" id="A0A0G4FDB1">
    <property type="interactions" value="465"/>
</dbReference>
<evidence type="ECO:0000256" key="7">
    <source>
        <dbReference type="RuleBase" id="RU361210"/>
    </source>
</evidence>
<protein>
    <recommendedName>
        <fullName evidence="7">Serine/threonine-protein phosphatase 2A activator</fullName>
        <ecNumber evidence="7">5.2.1.8</ecNumber>
    </recommendedName>
    <alternativeName>
        <fullName evidence="7">Phosphotyrosyl phosphatase activator</fullName>
    </alternativeName>
</protein>
<dbReference type="OrthoDB" id="16120at2759"/>
<evidence type="ECO:0000256" key="8">
    <source>
        <dbReference type="SAM" id="MobiDB-lite"/>
    </source>
</evidence>
<dbReference type="GO" id="GO:0000159">
    <property type="term" value="C:protein phosphatase type 2A complex"/>
    <property type="evidence" value="ECO:0007669"/>
    <property type="project" value="TreeGrafter"/>
</dbReference>
<dbReference type="PANTHER" id="PTHR10012">
    <property type="entry name" value="SERINE/THREONINE-PROTEIN PHOSPHATASE 2A REGULATORY SUBUNIT B"/>
    <property type="match status" value="1"/>
</dbReference>
<accession>A0A0G4FDB1</accession>
<dbReference type="GO" id="GO:0005634">
    <property type="term" value="C:nucleus"/>
    <property type="evidence" value="ECO:0007669"/>
    <property type="project" value="TreeGrafter"/>
</dbReference>
<dbReference type="Pfam" id="PF03095">
    <property type="entry name" value="PTPA"/>
    <property type="match status" value="1"/>
</dbReference>
<dbReference type="GO" id="GO:0008160">
    <property type="term" value="F:protein tyrosine phosphatase activator activity"/>
    <property type="evidence" value="ECO:0007669"/>
    <property type="project" value="TreeGrafter"/>
</dbReference>
<comment type="similarity">
    <text evidence="3 7">Belongs to the PTPA-type PPIase family.</text>
</comment>
<keyword evidence="10" id="KW-1185">Reference proteome</keyword>
<reference evidence="9 10" key="1">
    <citation type="submission" date="2014-11" db="EMBL/GenBank/DDBJ databases">
        <authorList>
            <person name="Zhu J."/>
            <person name="Qi W."/>
            <person name="Song R."/>
        </authorList>
    </citation>
    <scope>NUCLEOTIDE SEQUENCE [LARGE SCALE GENOMIC DNA]</scope>
</reference>
<dbReference type="FunFam" id="1.20.120.1150:FF:000002">
    <property type="entry name" value="Serine/threonine-protein phosphatase 2A activator"/>
    <property type="match status" value="1"/>
</dbReference>
<dbReference type="SUPFAM" id="SSF140984">
    <property type="entry name" value="PTPA-like"/>
    <property type="match status" value="1"/>
</dbReference>
<dbReference type="OMA" id="SWIKINA"/>
<evidence type="ECO:0000313" key="10">
    <source>
        <dbReference type="Proteomes" id="UP000041254"/>
    </source>
</evidence>
<evidence type="ECO:0000256" key="5">
    <source>
        <dbReference type="ARBA" id="ARBA00023110"/>
    </source>
</evidence>
<comment type="function">
    <text evidence="7">PPIases accelerate the folding of proteins. It catalyzes the cis-trans isomerization of proline imidic peptide bonds in oligopeptides.</text>
</comment>
<dbReference type="STRING" id="1169540.A0A0G4FDB1"/>
<sequence>MSAAPAAAAPTEFVTPRKRISNESDLNAFLQSETYQRLMGFVTEMGTAVRGYPIVKGMQFSERVAKVKHMLQTLRGWIDEFPPIQQPMRFGNKAFQQWHDRLIERVEDLLKEMLPAESHGAIVELTPYLLDSFGNRTRIDYGTGHEAAFLAFLYCLWHIQYFTQNDKRNIVLVAFTEYIELMRALQTAYMLEPAGSRGVWGLDDYHFLPFLWGSAQLMIQEEIEPSQALDRTIVADYADQYLYINAIKAIQEMKKGVPFGECAPLLNDITAVPTWKKVNSGLMKMYQAEVWSKVPVIQHFYFGNILPFPNDAAAAAAAASGSLPTGTAAPGHTSTHGNDHLPSRRPMVPPMGPTMHPSAMGLSPSAFPEGLGMGMGGQGGDGDSSYEEVPKSD</sequence>
<feature type="region of interest" description="Disordered" evidence="8">
    <location>
        <begin position="322"/>
        <end position="393"/>
    </location>
</feature>
<feature type="compositionally biased region" description="Gly residues" evidence="8">
    <location>
        <begin position="371"/>
        <end position="382"/>
    </location>
</feature>
<evidence type="ECO:0000256" key="4">
    <source>
        <dbReference type="ARBA" id="ARBA00022490"/>
    </source>
</evidence>
<comment type="subcellular location">
    <subcellularLocation>
        <location evidence="2 7">Cytoplasm</location>
    </subcellularLocation>
</comment>
<dbReference type="EC" id="5.2.1.8" evidence="7"/>
<dbReference type="Gene3D" id="1.20.120.1150">
    <property type="match status" value="1"/>
</dbReference>
<dbReference type="EMBL" id="CDMY01000405">
    <property type="protein sequence ID" value="CEM10805.1"/>
    <property type="molecule type" value="Genomic_DNA"/>
</dbReference>
<keyword evidence="6 7" id="KW-0413">Isomerase</keyword>
<dbReference type="VEuPathDB" id="CryptoDB:Vbra_15039"/>
<evidence type="ECO:0000256" key="1">
    <source>
        <dbReference type="ARBA" id="ARBA00000971"/>
    </source>
</evidence>
<keyword evidence="5 7" id="KW-0697">Rotamase</keyword>
<dbReference type="Proteomes" id="UP000041254">
    <property type="component" value="Unassembled WGS sequence"/>
</dbReference>
<gene>
    <name evidence="9" type="ORF">Vbra_15039</name>
</gene>
<evidence type="ECO:0000256" key="6">
    <source>
        <dbReference type="ARBA" id="ARBA00023235"/>
    </source>
</evidence>
<comment type="catalytic activity">
    <reaction evidence="1 7">
        <text>[protein]-peptidylproline (omega=180) = [protein]-peptidylproline (omega=0)</text>
        <dbReference type="Rhea" id="RHEA:16237"/>
        <dbReference type="Rhea" id="RHEA-COMP:10747"/>
        <dbReference type="Rhea" id="RHEA-COMP:10748"/>
        <dbReference type="ChEBI" id="CHEBI:83833"/>
        <dbReference type="ChEBI" id="CHEBI:83834"/>
        <dbReference type="EC" id="5.2.1.8"/>
    </reaction>
</comment>